<dbReference type="InterPro" id="IPR051946">
    <property type="entry name" value="Intracell_Traff-Reg"/>
</dbReference>
<evidence type="ECO:0000313" key="9">
    <source>
        <dbReference type="Proteomes" id="UP000695023"/>
    </source>
</evidence>
<feature type="coiled-coil region" evidence="5">
    <location>
        <begin position="183"/>
        <end position="238"/>
    </location>
</feature>
<dbReference type="GO" id="GO:0047496">
    <property type="term" value="P:vesicle transport along microtubule"/>
    <property type="evidence" value="ECO:0007669"/>
    <property type="project" value="TreeGrafter"/>
</dbReference>
<evidence type="ECO:0000259" key="7">
    <source>
        <dbReference type="SMART" id="SM01423"/>
    </source>
</evidence>
<reference evidence="10" key="1">
    <citation type="submission" date="2025-08" db="UniProtKB">
        <authorList>
            <consortium name="RefSeq"/>
        </authorList>
    </citation>
    <scope>IDENTIFICATION</scope>
</reference>
<keyword evidence="4" id="KW-0496">Mitochondrion</keyword>
<name>A0A9Y6MA67_9CICH</name>
<dbReference type="RefSeq" id="XP_013768822.1">
    <property type="nucleotide sequence ID" value="XM_013913368.1"/>
</dbReference>
<dbReference type="Pfam" id="PF12448">
    <property type="entry name" value="Milton"/>
    <property type="match status" value="1"/>
</dbReference>
<dbReference type="PANTHER" id="PTHR15751:SF11">
    <property type="entry name" value="TRAFFICKING KINESIN-BINDING PROTEIN 1"/>
    <property type="match status" value="1"/>
</dbReference>
<dbReference type="SMART" id="SM01423">
    <property type="entry name" value="Milton"/>
    <property type="match status" value="1"/>
</dbReference>
<evidence type="ECO:0000256" key="6">
    <source>
        <dbReference type="SAM" id="MobiDB-lite"/>
    </source>
</evidence>
<keyword evidence="9" id="KW-1185">Reference proteome</keyword>
<gene>
    <name evidence="10" type="primary">trak1a</name>
</gene>
<dbReference type="GO" id="GO:0050811">
    <property type="term" value="F:GABA receptor binding"/>
    <property type="evidence" value="ECO:0007669"/>
    <property type="project" value="TreeGrafter"/>
</dbReference>
<evidence type="ECO:0000313" key="10">
    <source>
        <dbReference type="RefSeq" id="XP_013768822.1"/>
    </source>
</evidence>
<feature type="region of interest" description="Disordered" evidence="6">
    <location>
        <begin position="1138"/>
        <end position="1166"/>
    </location>
</feature>
<dbReference type="CTD" id="100002689"/>
<feature type="compositionally biased region" description="Polar residues" evidence="6">
    <location>
        <begin position="465"/>
        <end position="495"/>
    </location>
</feature>
<feature type="coiled-coil region" evidence="5">
    <location>
        <begin position="286"/>
        <end position="390"/>
    </location>
</feature>
<comment type="similarity">
    <text evidence="2">Belongs to the milton family.</text>
</comment>
<evidence type="ECO:0000256" key="1">
    <source>
        <dbReference type="ARBA" id="ARBA00004173"/>
    </source>
</evidence>
<dbReference type="GO" id="GO:0031410">
    <property type="term" value="C:cytoplasmic vesicle"/>
    <property type="evidence" value="ECO:0007669"/>
    <property type="project" value="TreeGrafter"/>
</dbReference>
<dbReference type="GO" id="GO:0030425">
    <property type="term" value="C:dendrite"/>
    <property type="evidence" value="ECO:0007669"/>
    <property type="project" value="TreeGrafter"/>
</dbReference>
<evidence type="ECO:0000256" key="3">
    <source>
        <dbReference type="ARBA" id="ARBA00023054"/>
    </source>
</evidence>
<accession>A0A9Y6MA67</accession>
<dbReference type="GO" id="GO:1904115">
    <property type="term" value="C:axon cytoplasm"/>
    <property type="evidence" value="ECO:0007669"/>
    <property type="project" value="GOC"/>
</dbReference>
<feature type="region of interest" description="Disordered" evidence="6">
    <location>
        <begin position="454"/>
        <end position="534"/>
    </location>
</feature>
<dbReference type="InterPro" id="IPR006933">
    <property type="entry name" value="HAP1_N"/>
</dbReference>
<dbReference type="Proteomes" id="UP000695023">
    <property type="component" value="Unplaced"/>
</dbReference>
<dbReference type="GO" id="GO:0022008">
    <property type="term" value="P:neurogenesis"/>
    <property type="evidence" value="ECO:0007669"/>
    <property type="project" value="TreeGrafter"/>
</dbReference>
<evidence type="ECO:0000256" key="5">
    <source>
        <dbReference type="SAM" id="Coils"/>
    </source>
</evidence>
<proteinExistence type="inferred from homology"/>
<dbReference type="GO" id="GO:0017022">
    <property type="term" value="F:myosin binding"/>
    <property type="evidence" value="ECO:0007669"/>
    <property type="project" value="TreeGrafter"/>
</dbReference>
<protein>
    <submittedName>
        <fullName evidence="10">Trafficking kinesin-binding protein 1</fullName>
    </submittedName>
</protein>
<organism evidence="9 10">
    <name type="scientific">Pundamilia nyererei</name>
    <dbReference type="NCBI Taxonomy" id="303518"/>
    <lineage>
        <taxon>Eukaryota</taxon>
        <taxon>Metazoa</taxon>
        <taxon>Chordata</taxon>
        <taxon>Craniata</taxon>
        <taxon>Vertebrata</taxon>
        <taxon>Euteleostomi</taxon>
        <taxon>Actinopterygii</taxon>
        <taxon>Neopterygii</taxon>
        <taxon>Teleostei</taxon>
        <taxon>Neoteleostei</taxon>
        <taxon>Acanthomorphata</taxon>
        <taxon>Ovalentaria</taxon>
        <taxon>Cichlomorphae</taxon>
        <taxon>Cichliformes</taxon>
        <taxon>Cichlidae</taxon>
        <taxon>African cichlids</taxon>
        <taxon>Pseudocrenilabrinae</taxon>
        <taxon>Haplochromini</taxon>
        <taxon>Pundamilia</taxon>
    </lineage>
</organism>
<dbReference type="GO" id="GO:0098957">
    <property type="term" value="P:anterograde axonal transport of mitochondrion"/>
    <property type="evidence" value="ECO:0007669"/>
    <property type="project" value="TreeGrafter"/>
</dbReference>
<comment type="subcellular location">
    <subcellularLocation>
        <location evidence="1">Mitochondrion</location>
    </subcellularLocation>
</comment>
<feature type="region of interest" description="Disordered" evidence="6">
    <location>
        <begin position="37"/>
        <end position="60"/>
    </location>
</feature>
<dbReference type="GO" id="GO:0008333">
    <property type="term" value="P:endosome to lysosome transport"/>
    <property type="evidence" value="ECO:0007669"/>
    <property type="project" value="TreeGrafter"/>
</dbReference>
<dbReference type="GO" id="GO:0006605">
    <property type="term" value="P:protein targeting"/>
    <property type="evidence" value="ECO:0007669"/>
    <property type="project" value="TreeGrafter"/>
</dbReference>
<keyword evidence="3 5" id="KW-0175">Coiled coil</keyword>
<feature type="region of interest" description="Disordered" evidence="6">
    <location>
        <begin position="940"/>
        <end position="965"/>
    </location>
</feature>
<dbReference type="SMART" id="SM01424">
    <property type="entry name" value="HAP1_N"/>
    <property type="match status" value="1"/>
</dbReference>
<dbReference type="GO" id="GO:0048311">
    <property type="term" value="P:mitochondrion distribution"/>
    <property type="evidence" value="ECO:0007669"/>
    <property type="project" value="TreeGrafter"/>
</dbReference>
<dbReference type="PANTHER" id="PTHR15751">
    <property type="entry name" value="TRAFFICKING KINESIN-BINDING PROTEIN"/>
    <property type="match status" value="1"/>
</dbReference>
<evidence type="ECO:0000256" key="4">
    <source>
        <dbReference type="ARBA" id="ARBA00023128"/>
    </source>
</evidence>
<evidence type="ECO:0000256" key="2">
    <source>
        <dbReference type="ARBA" id="ARBA00007007"/>
    </source>
</evidence>
<dbReference type="AlphaFoldDB" id="A0A9Y6MA67"/>
<feature type="domain" description="HAP1 N-terminal" evidence="8">
    <location>
        <begin position="119"/>
        <end position="390"/>
    </location>
</feature>
<dbReference type="GO" id="GO:0005739">
    <property type="term" value="C:mitochondrion"/>
    <property type="evidence" value="ECO:0007669"/>
    <property type="project" value="UniProtKB-SubCell"/>
</dbReference>
<sequence length="1166" mass="127965">MSACSPERRYDIVSARSQESGLAAAPSVPCCAKLDPRAQTPPTCSCSSAPPPKQPSEHIHASQLRSQACRLAREEEEEEEYVSEAALQKFTATYTDAETITDVCNNTDLPELEIISLLEEQLPVYKLRADTIFGYDQDDWLHTPLLGPDAAVDLTTEQIEETLKYFLLCADRVGQMTKTYSDIDAVTRLLEEKERDLELAARIGQSLLKKNKALSERNELLEEQVEHIREEVSQLSAMASFPAGSTLTLPVPDITKREKRLFSFSLQASHLETETISYEEKEQQLVNDCVKEIRDANLQISSLAEELARKTEDASRQQEEITHLLSQIVDLQKKAKLYALENEELTQHLGAAKDAQRQLTAELQELQDKYAECMEMLHEAQEELKNLRNKTLPLSTARRFHSLGLFPMDSLAAEIEGTMRKELQMDDPDVEEQRLHPKRVFQTVKNLNLMRQQRSSLAPSPLNIPGSNQTSCFTSGRSSRVGTPRSNSIYGSETGSGIILDNRTSSILETPDDGSEDSNKRPPGTPGTPGSRDLEAALRRLSLRRDNYLSEKRFFEEERERKLAYLAKEEEKGGPGTPTESLFSLSSHTSVGSIWSGYSFTPRSYLPEKLQIVKPLEGSATLHAWQQLAQPHMGALLDHRPGVVTKGFRTLAHEQEQEQEDSWQLDQPEEDEVSCDSFRAVLGESPAPTDLPRSTSTPAVCRNKNGNIEEISQSDALNGTICAAAEAVQGNDGHVASMPFPLSNTSPSSPLPFSPEINGHVDPKERQTLQPNTVDRMPVLFPGKCMSHTSSTYTFTTCRILHPSDQLTTASPSPAMAACQSSTCPGTPSLTASPVPFSAPPTPSYTPCCTPRRLSLSLSLAESSTNLRDSTKTTSTSLGLVRLLLENGISASVYNPRSWDRGLDASAVLGGVQAQRCTERPEQGGVKHLGERPDTLLLLQPSSPPSSPHSKSASSIATGPMFQFSPSDDDPPYYDTFLASKPARTILREVLGEAEREKEGQVDDDNQTEMINLRLVDKLKSFRTLSPHSASASSGSTLLGPFGSAGLGNSALGGGLPGLRRNRSYPAMVGASMVMKDPGGPPSTEILIPHTMQTSHTQQLTAHTQETGKVQTKKKTLVTKGVHVPQTLNALEMVTSQTIIQRHTRPKGEVGDSTTHDQHNDEETGT</sequence>
<feature type="compositionally biased region" description="Basic and acidic residues" evidence="6">
    <location>
        <begin position="1146"/>
        <end position="1166"/>
    </location>
</feature>
<evidence type="ECO:0000259" key="8">
    <source>
        <dbReference type="SMART" id="SM01424"/>
    </source>
</evidence>
<dbReference type="Pfam" id="PF04849">
    <property type="entry name" value="HAP1_N"/>
    <property type="match status" value="2"/>
</dbReference>
<dbReference type="InterPro" id="IPR022154">
    <property type="entry name" value="TRAK1/2_C"/>
</dbReference>
<feature type="domain" description="Trafficking kinesin-binding protein C-terminal" evidence="7">
    <location>
        <begin position="452"/>
        <end position="619"/>
    </location>
</feature>